<reference evidence="8" key="2">
    <citation type="submission" date="2015-06" db="UniProtKB">
        <authorList>
            <consortium name="EnsemblPlants"/>
        </authorList>
    </citation>
    <scope>IDENTIFICATION</scope>
</reference>
<feature type="domain" description="Proteasome adapter and scaffold protein ECM29 HEAT-repeat" evidence="7">
    <location>
        <begin position="750"/>
        <end position="910"/>
    </location>
</feature>
<evidence type="ECO:0000256" key="4">
    <source>
        <dbReference type="ARBA" id="ARBA00022942"/>
    </source>
</evidence>
<dbReference type="Gramene" id="ORUFI11G02210.1">
    <property type="protein sequence ID" value="ORUFI11G02210.1"/>
    <property type="gene ID" value="ORUFI11G02210"/>
</dbReference>
<sequence>MAETSSAAAAAQTDAEREEALDRMLTRLALAEDARLAPLLARVLPYAITSLASATASVRKLPLKGTASPENIAAELKVAPAHSSLRVRLMGVFCRSIAAANAFPYTLQCIFGCIYVFLFAIGECNTHKVGDNVASKYQSISGSNDGLVFADFCFHTVLYQTPPQGVGCPAGLSVAQSDRVTGKQPLKGDTLTSRKLGILNVIEAMQLAPEIVYPLYLAAASDSQESVTKRGEELLKRKASAVNLEDSNLMKKLFTLFNGTASAENIAAELKVAPAHSSLRVRLMGVFCRSIAAANAFPYTLQCIFGCIYEFYGMEAATALATAYKGASVVILKDLEALLLENSQMEQSEVRFSAVRWATTLYDMKHCPSRYICMLGASDVKLDIREMALTGLNLLNDERESFAIATDSNYPDIADMVNYVYSQQPQLLHCDEQRNGKLLFPTKTFLAMIKFLMKCFQKSDGSDFLQEDLSNCPVSKLCIILEHAMSYEGSSELHALALKSLVDISSRQPKLVSSRYVNRLLWLRTLLGHVDADAREATSRLLGITSSALSSTAALDLLSELTSTFDQNRPSRFENYHGLLCAIGYITAGCLKESYITEEIVQKSIDVLVKVVESEGSALASTAMEALGHIGLHCLLPSINRNSSQGKMCFLALLIDVSKHLRKIWITTFRAMDDIKETVRNAGDSLCRAVSLLTVRLCDVSLTTSSDANETMNIVLPYLLSEGILSKVSSVQKASISLVMKLAKGAGPALKPHLSELVSCMLECLSSLEDQRLNYVEMHAGNAGIQTEKLESLRIAVAKDSPMWETLDICLKVVDKESLDLLVPRLAQMVKSAVGLNTRVGVASFITLLVQKVMVEIKPYAATLLRLLYSAVLEEKSSAAKRAFASSCAAVLKYASPSQAQKLIEDTTSLHLGEKNAQLSAAILIKSYLSNAADILSGYNAVVLPVITAFKDPGFFNIVFPMLYEVSNRSVICKTRNSSSLTASSSAEQDETEGVSVSLDKVLNCVASLITVAFLQDIINQRKNILEIILNSLSPEESWQIKLSSFLCIKELCYKFQNSDGNNTWPEETTYLVEELFHSTAPKVVDVIRLVKIAQVHTAASECLLELSKLYRDFPLVDRKGPKFSGELAELCESEKSEQAKAFLKQCMDILKDFEDATGLAMEMD</sequence>
<dbReference type="InterPro" id="IPR016024">
    <property type="entry name" value="ARM-type_fold"/>
</dbReference>
<dbReference type="EnsemblPlants" id="ORUFI11G02210.1">
    <property type="protein sequence ID" value="ORUFI11G02210.1"/>
    <property type="gene ID" value="ORUFI11G02210"/>
</dbReference>
<comment type="subcellular location">
    <subcellularLocation>
        <location evidence="1">Cytoplasm</location>
    </subcellularLocation>
</comment>
<feature type="domain" description="Proteasome component Ecm29 N-terminal" evidence="5">
    <location>
        <begin position="315"/>
        <end position="376"/>
    </location>
</feature>
<evidence type="ECO:0000259" key="5">
    <source>
        <dbReference type="Pfam" id="PF13001"/>
    </source>
</evidence>
<keyword evidence="4" id="KW-0647">Proteasome</keyword>
<dbReference type="Pfam" id="PF24492">
    <property type="entry name" value="HEAT_ECM29"/>
    <property type="match status" value="1"/>
</dbReference>
<reference evidence="9" key="1">
    <citation type="submission" date="2013-06" db="EMBL/GenBank/DDBJ databases">
        <authorList>
            <person name="Zhao Q."/>
        </authorList>
    </citation>
    <scope>NUCLEOTIDE SEQUENCE</scope>
    <source>
        <strain evidence="9">cv. W1943</strain>
    </source>
</reference>
<dbReference type="AlphaFoldDB" id="A0A0E0R3W1"/>
<dbReference type="PANTHER" id="PTHR23346">
    <property type="entry name" value="TRANSLATIONAL ACTIVATOR GCN1-RELATED"/>
    <property type="match status" value="1"/>
</dbReference>
<feature type="domain" description="Proteasome component Ecm29 N-terminal" evidence="5">
    <location>
        <begin position="139"/>
        <end position="309"/>
    </location>
</feature>
<dbReference type="GO" id="GO:0043248">
    <property type="term" value="P:proteasome assembly"/>
    <property type="evidence" value="ECO:0007669"/>
    <property type="project" value="InterPro"/>
</dbReference>
<evidence type="ECO:0008006" key="10">
    <source>
        <dbReference type="Google" id="ProtNLM"/>
    </source>
</evidence>
<evidence type="ECO:0000313" key="8">
    <source>
        <dbReference type="EnsemblPlants" id="ORUFI11G02210.1"/>
    </source>
</evidence>
<dbReference type="eggNOG" id="KOG0915">
    <property type="taxonomic scope" value="Eukaryota"/>
</dbReference>
<feature type="domain" description="ECM29 ARM-like repeats" evidence="6">
    <location>
        <begin position="497"/>
        <end position="626"/>
    </location>
</feature>
<organism evidence="8 9">
    <name type="scientific">Oryza rufipogon</name>
    <name type="common">Brownbeard rice</name>
    <name type="synonym">Asian wild rice</name>
    <dbReference type="NCBI Taxonomy" id="4529"/>
    <lineage>
        <taxon>Eukaryota</taxon>
        <taxon>Viridiplantae</taxon>
        <taxon>Streptophyta</taxon>
        <taxon>Embryophyta</taxon>
        <taxon>Tracheophyta</taxon>
        <taxon>Spermatophyta</taxon>
        <taxon>Magnoliopsida</taxon>
        <taxon>Liliopsida</taxon>
        <taxon>Poales</taxon>
        <taxon>Poaceae</taxon>
        <taxon>BOP clade</taxon>
        <taxon>Oryzoideae</taxon>
        <taxon>Oryzeae</taxon>
        <taxon>Oryzinae</taxon>
        <taxon>Oryza</taxon>
    </lineage>
</organism>
<dbReference type="Proteomes" id="UP000008022">
    <property type="component" value="Unassembled WGS sequence"/>
</dbReference>
<name>A0A0E0R3W1_ORYRU</name>
<dbReference type="STRING" id="4529.A0A0E0R3W1"/>
<dbReference type="InterPro" id="IPR055444">
    <property type="entry name" value="ARM_ECM29"/>
</dbReference>
<dbReference type="InterPro" id="IPR011989">
    <property type="entry name" value="ARM-like"/>
</dbReference>
<evidence type="ECO:0000256" key="1">
    <source>
        <dbReference type="ARBA" id="ARBA00004496"/>
    </source>
</evidence>
<accession>A0A0E0R3W1</accession>
<keyword evidence="3" id="KW-0677">Repeat</keyword>
<dbReference type="Pfam" id="PF13001">
    <property type="entry name" value="ECM29_N"/>
    <property type="match status" value="2"/>
</dbReference>
<dbReference type="GO" id="GO:0036503">
    <property type="term" value="P:ERAD pathway"/>
    <property type="evidence" value="ECO:0007669"/>
    <property type="project" value="TreeGrafter"/>
</dbReference>
<dbReference type="PANTHER" id="PTHR23346:SF19">
    <property type="entry name" value="PROTEASOME ADAPTER AND SCAFFOLD PROTEIN ECM29"/>
    <property type="match status" value="1"/>
</dbReference>
<evidence type="ECO:0000259" key="7">
    <source>
        <dbReference type="Pfam" id="PF24492"/>
    </source>
</evidence>
<dbReference type="GO" id="GO:0005737">
    <property type="term" value="C:cytoplasm"/>
    <property type="evidence" value="ECO:0007669"/>
    <property type="project" value="UniProtKB-SubCell"/>
</dbReference>
<evidence type="ECO:0000256" key="3">
    <source>
        <dbReference type="ARBA" id="ARBA00022737"/>
    </source>
</evidence>
<protein>
    <recommendedName>
        <fullName evidence="10">TATA-binding protein interacting (TIP20) domain-containing protein</fullName>
    </recommendedName>
</protein>
<dbReference type="SUPFAM" id="SSF48371">
    <property type="entry name" value="ARM repeat"/>
    <property type="match status" value="1"/>
</dbReference>
<dbReference type="GO" id="GO:0060090">
    <property type="term" value="F:molecular adaptor activity"/>
    <property type="evidence" value="ECO:0007669"/>
    <property type="project" value="InterPro"/>
</dbReference>
<dbReference type="GO" id="GO:0005634">
    <property type="term" value="C:nucleus"/>
    <property type="evidence" value="ECO:0007669"/>
    <property type="project" value="TreeGrafter"/>
</dbReference>
<evidence type="ECO:0000259" key="6">
    <source>
        <dbReference type="Pfam" id="PF23702"/>
    </source>
</evidence>
<dbReference type="InterPro" id="IPR024372">
    <property type="entry name" value="Ecm29_N"/>
</dbReference>
<keyword evidence="2" id="KW-0963">Cytoplasm</keyword>
<dbReference type="Pfam" id="PF23702">
    <property type="entry name" value="ARM_ECM29"/>
    <property type="match status" value="1"/>
</dbReference>
<proteinExistence type="predicted"/>
<dbReference type="InterPro" id="IPR055443">
    <property type="entry name" value="HEAT_ECM29"/>
</dbReference>
<dbReference type="GO" id="GO:0000502">
    <property type="term" value="C:proteasome complex"/>
    <property type="evidence" value="ECO:0007669"/>
    <property type="project" value="UniProtKB-KW"/>
</dbReference>
<dbReference type="Gene3D" id="1.25.10.10">
    <property type="entry name" value="Leucine-rich Repeat Variant"/>
    <property type="match status" value="2"/>
</dbReference>
<evidence type="ECO:0000313" key="9">
    <source>
        <dbReference type="Proteomes" id="UP000008022"/>
    </source>
</evidence>
<evidence type="ECO:0000256" key="2">
    <source>
        <dbReference type="ARBA" id="ARBA00022490"/>
    </source>
</evidence>
<keyword evidence="9" id="KW-1185">Reference proteome</keyword>